<dbReference type="Pfam" id="PF13579">
    <property type="entry name" value="Glyco_trans_4_4"/>
    <property type="match status" value="1"/>
</dbReference>
<keyword evidence="3" id="KW-0808">Transferase</keyword>
<dbReference type="InterPro" id="IPR028098">
    <property type="entry name" value="Glyco_trans_4-like_N"/>
</dbReference>
<feature type="domain" description="Glycosyltransferase subfamily 4-like N-terminal" evidence="2">
    <location>
        <begin position="16"/>
        <end position="164"/>
    </location>
</feature>
<name>A0A7W9BSC0_9SPHN</name>
<feature type="domain" description="Glycosyl transferase family 1" evidence="1">
    <location>
        <begin position="199"/>
        <end position="338"/>
    </location>
</feature>
<dbReference type="PANTHER" id="PTHR12526">
    <property type="entry name" value="GLYCOSYLTRANSFERASE"/>
    <property type="match status" value="1"/>
</dbReference>
<reference evidence="3 4" key="1">
    <citation type="submission" date="2020-08" db="EMBL/GenBank/DDBJ databases">
        <title>Genomic Encyclopedia of Type Strains, Phase IV (KMG-IV): sequencing the most valuable type-strain genomes for metagenomic binning, comparative biology and taxonomic classification.</title>
        <authorList>
            <person name="Goeker M."/>
        </authorList>
    </citation>
    <scope>NUCLEOTIDE SEQUENCE [LARGE SCALE GENOMIC DNA]</scope>
    <source>
        <strain evidence="3 4">DSM 103336</strain>
    </source>
</reference>
<dbReference type="EMBL" id="JACIJR010000003">
    <property type="protein sequence ID" value="MBB5729247.1"/>
    <property type="molecule type" value="Genomic_DNA"/>
</dbReference>
<organism evidence="3 4">
    <name type="scientific">Sphingomonas prati</name>
    <dbReference type="NCBI Taxonomy" id="1843237"/>
    <lineage>
        <taxon>Bacteria</taxon>
        <taxon>Pseudomonadati</taxon>
        <taxon>Pseudomonadota</taxon>
        <taxon>Alphaproteobacteria</taxon>
        <taxon>Sphingomonadales</taxon>
        <taxon>Sphingomonadaceae</taxon>
        <taxon>Sphingomonas</taxon>
    </lineage>
</organism>
<dbReference type="Proteomes" id="UP000546701">
    <property type="component" value="Unassembled WGS sequence"/>
</dbReference>
<keyword evidence="4" id="KW-1185">Reference proteome</keyword>
<comment type="caution">
    <text evidence="3">The sequence shown here is derived from an EMBL/GenBank/DDBJ whole genome shotgun (WGS) entry which is preliminary data.</text>
</comment>
<proteinExistence type="predicted"/>
<accession>A0A7W9BSC0</accession>
<dbReference type="Pfam" id="PF00534">
    <property type="entry name" value="Glycos_transf_1"/>
    <property type="match status" value="1"/>
</dbReference>
<dbReference type="InterPro" id="IPR001296">
    <property type="entry name" value="Glyco_trans_1"/>
</dbReference>
<dbReference type="GO" id="GO:0016757">
    <property type="term" value="F:glycosyltransferase activity"/>
    <property type="evidence" value="ECO:0007669"/>
    <property type="project" value="InterPro"/>
</dbReference>
<evidence type="ECO:0000259" key="2">
    <source>
        <dbReference type="Pfam" id="PF13579"/>
    </source>
</evidence>
<dbReference type="RefSeq" id="WP_157174830.1">
    <property type="nucleotide sequence ID" value="NZ_BMJP01000002.1"/>
</dbReference>
<protein>
    <submittedName>
        <fullName evidence="3">Glycosyltransferase involved in cell wall biosynthesis</fullName>
    </submittedName>
</protein>
<evidence type="ECO:0000313" key="4">
    <source>
        <dbReference type="Proteomes" id="UP000546701"/>
    </source>
</evidence>
<dbReference type="Gene3D" id="3.40.50.2000">
    <property type="entry name" value="Glycogen Phosphorylase B"/>
    <property type="match status" value="2"/>
</dbReference>
<dbReference type="SUPFAM" id="SSF53756">
    <property type="entry name" value="UDP-Glycosyltransferase/glycogen phosphorylase"/>
    <property type="match status" value="1"/>
</dbReference>
<sequence length="394" mass="42951">MTRILRIITSADLHGGGPIEGARRFAEVWARDGHRQDLLTLDAPGERFLTDYPGEIFSVGPPRGRSLLNRYRYAPDMVPWLKANVGSYDAVIVSGLWRYMARGAMKALAGGPVPYFVFTHGMLDPWFKQSAPAKNWGKQLSWWWAEGPLTRHAANVLFTTEEEMILADKAFWPYRLNGAVVGYGTADVSGDPAAQIAAFRAALPALGDRRFLLFLSRIHPKKGCDLLVEAFADVAAKDPTLDLVIAGPDQVGLVAGFQARADALGIGTRIHFPGMLKGDIKTGAFRAADAFVLPSHQENFGIVVAEAMACGTPVLISDKVNIWREVVADGAGLVEPDTLDGTRAFLSRFVALSPAERAAMGTTARTSFLSRFHVEQAARGLMAFIEKRKAELRS</sequence>
<dbReference type="AlphaFoldDB" id="A0A7W9BSC0"/>
<evidence type="ECO:0000259" key="1">
    <source>
        <dbReference type="Pfam" id="PF00534"/>
    </source>
</evidence>
<gene>
    <name evidence="3" type="ORF">FHS99_001725</name>
</gene>
<evidence type="ECO:0000313" key="3">
    <source>
        <dbReference type="EMBL" id="MBB5729247.1"/>
    </source>
</evidence>
<dbReference type="OrthoDB" id="9790710at2"/>